<dbReference type="Proteomes" id="UP000298340">
    <property type="component" value="Unassembled WGS sequence"/>
</dbReference>
<accession>A0A4Y7U414</accession>
<dbReference type="EMBL" id="QWDN01000669">
    <property type="protein sequence ID" value="TEB41004.1"/>
    <property type="molecule type" value="Genomic_DNA"/>
</dbReference>
<name>A0A4Y7U414_9FLAO</name>
<dbReference type="RefSeq" id="WP_134092465.1">
    <property type="nucleotide sequence ID" value="NZ_QWDN01000669.1"/>
</dbReference>
<reference evidence="2 3" key="1">
    <citation type="journal article" date="2018" name="Syst. Appl. Microbiol.">
        <title>Flavobacterium circumlabens sp. nov. and Flavobacterium cupreum sp. nov., two psychrotrophic species isolated from Antarctic environmental samples.</title>
        <authorList>
            <person name="Kralova S."/>
            <person name="Busse H.J."/>
            <person name="Svec P."/>
            <person name="Maslanova I."/>
            <person name="Stankova E."/>
            <person name="Bartak M."/>
            <person name="Sedlacek I."/>
        </authorList>
    </citation>
    <scope>NUCLEOTIDE SEQUENCE [LARGE SCALE GENOMIC DNA]</scope>
    <source>
        <strain evidence="2 3">CCM 8828</strain>
    </source>
</reference>
<comment type="caution">
    <text evidence="2">The sequence shown here is derived from an EMBL/GenBank/DDBJ whole genome shotgun (WGS) entry which is preliminary data.</text>
</comment>
<dbReference type="InterPro" id="IPR024408">
    <property type="entry name" value="Muramidase"/>
</dbReference>
<protein>
    <submittedName>
        <fullName evidence="2">DUF3380 domain-containing protein</fullName>
    </submittedName>
</protein>
<evidence type="ECO:0000313" key="2">
    <source>
        <dbReference type="EMBL" id="TEB41004.1"/>
    </source>
</evidence>
<gene>
    <name evidence="2" type="ORF">D0809_27730</name>
</gene>
<organism evidence="2 3">
    <name type="scientific">Flavobacterium circumlabens</name>
    <dbReference type="NCBI Taxonomy" id="2133765"/>
    <lineage>
        <taxon>Bacteria</taxon>
        <taxon>Pseudomonadati</taxon>
        <taxon>Bacteroidota</taxon>
        <taxon>Flavobacteriia</taxon>
        <taxon>Flavobacteriales</taxon>
        <taxon>Flavobacteriaceae</taxon>
        <taxon>Flavobacterium</taxon>
    </lineage>
</organism>
<evidence type="ECO:0000313" key="3">
    <source>
        <dbReference type="Proteomes" id="UP000298340"/>
    </source>
</evidence>
<dbReference type="AlphaFoldDB" id="A0A4Y7U414"/>
<sequence length="78" mass="9381">SNDDLLEAIQSGDWKTFAKIYNGPKYKKNKYDEKLKSAYDDYAEQQNEIDRKIKAAKEFWDSEYKKLLDNESKLFYQK</sequence>
<proteinExistence type="predicted"/>
<feature type="domain" description="N-acetylmuramidase" evidence="1">
    <location>
        <begin position="2"/>
        <end position="42"/>
    </location>
</feature>
<dbReference type="Pfam" id="PF11860">
    <property type="entry name" value="Muramidase"/>
    <property type="match status" value="1"/>
</dbReference>
<feature type="non-terminal residue" evidence="2">
    <location>
        <position position="1"/>
    </location>
</feature>
<evidence type="ECO:0000259" key="1">
    <source>
        <dbReference type="Pfam" id="PF11860"/>
    </source>
</evidence>